<dbReference type="Gene3D" id="2.30.110.10">
    <property type="entry name" value="Electron Transport, Fmn-binding Protein, Chain A"/>
    <property type="match status" value="1"/>
</dbReference>
<comment type="caution">
    <text evidence="1">The sequence shown here is derived from an EMBL/GenBank/DDBJ whole genome shotgun (WGS) entry which is preliminary data.</text>
</comment>
<evidence type="ECO:0000313" key="2">
    <source>
        <dbReference type="Proteomes" id="UP001198862"/>
    </source>
</evidence>
<dbReference type="PANTHER" id="PTHR42815">
    <property type="entry name" value="FAD-BINDING, PUTATIVE (AFU_ORTHOLOGUE AFUA_6G07600)-RELATED"/>
    <property type="match status" value="1"/>
</dbReference>
<dbReference type="Proteomes" id="UP001198862">
    <property type="component" value="Unassembled WGS sequence"/>
</dbReference>
<dbReference type="EMBL" id="JAJISD010000001">
    <property type="protein sequence ID" value="MCC8428462.1"/>
    <property type="molecule type" value="Genomic_DNA"/>
</dbReference>
<name>A0ABS8KQW6_9HYPH</name>
<proteinExistence type="predicted"/>
<dbReference type="InterPro" id="IPR012349">
    <property type="entry name" value="Split_barrel_FMN-bd"/>
</dbReference>
<protein>
    <submittedName>
        <fullName evidence="1">Pyridoxamine 5'-phosphate oxidase family protein</fullName>
    </submittedName>
</protein>
<reference evidence="1 2" key="1">
    <citation type="submission" date="2021-11" db="EMBL/GenBank/DDBJ databases">
        <authorList>
            <person name="Lee D.-H."/>
            <person name="Kim S.-B."/>
        </authorList>
    </citation>
    <scope>NUCLEOTIDE SEQUENCE [LARGE SCALE GENOMIC DNA]</scope>
    <source>
        <strain evidence="1 2">KCTC 52223</strain>
    </source>
</reference>
<sequence length="311" mass="33766">MSIDTTTFLPFNADERAAQLRAGLTPGRIAPIRPFMPEQHRAFFPLLTYLFTATPDERGWPLASVLTGPRGFITSPDPTTLRIDALPQADDPAEPGFAAGTEIGLLGLDLATRRRNRANGSIVSRNQGLTVRIAQSFGNCPQYIQTRSVPATKTDGRGVVAASVDLDRLDEAARDLIESADTFFVASRGRDELGTEGGFDMSHRGGRPGFVAVQGETLVIPDFRGNGFFNTLGNLLGNPRAGLLFIDFSNGDLLQIQGTVTIDWQPEGSEPTGAERLWRVKVERAWRTRSAFPSGSTFGEFSPSTLHTGTW</sequence>
<gene>
    <name evidence="1" type="ORF">LJ725_05765</name>
</gene>
<organism evidence="1 2">
    <name type="scientific">Reyranella aquatilis</name>
    <dbReference type="NCBI Taxonomy" id="2035356"/>
    <lineage>
        <taxon>Bacteria</taxon>
        <taxon>Pseudomonadati</taxon>
        <taxon>Pseudomonadota</taxon>
        <taxon>Alphaproteobacteria</taxon>
        <taxon>Hyphomicrobiales</taxon>
        <taxon>Reyranellaceae</taxon>
        <taxon>Reyranella</taxon>
    </lineage>
</organism>
<accession>A0ABS8KQW6</accession>
<dbReference type="PANTHER" id="PTHR42815:SF2">
    <property type="entry name" value="FAD-BINDING, PUTATIVE (AFU_ORTHOLOGUE AFUA_6G07600)-RELATED"/>
    <property type="match status" value="1"/>
</dbReference>
<keyword evidence="2" id="KW-1185">Reference proteome</keyword>
<dbReference type="SUPFAM" id="SSF50475">
    <property type="entry name" value="FMN-binding split barrel"/>
    <property type="match status" value="1"/>
</dbReference>
<dbReference type="RefSeq" id="WP_230549654.1">
    <property type="nucleotide sequence ID" value="NZ_JAJISD010000001.1"/>
</dbReference>
<evidence type="ECO:0000313" key="1">
    <source>
        <dbReference type="EMBL" id="MCC8428462.1"/>
    </source>
</evidence>